<dbReference type="PaxDb" id="39947-A0A0P0Y7F5"/>
<accession>A0A0P0Y7F5</accession>
<dbReference type="Proteomes" id="UP000059680">
    <property type="component" value="Chromosome 12"/>
</dbReference>
<reference evidence="1 2" key="3">
    <citation type="journal article" date="2013" name="Rice">
        <title>Improvement of the Oryza sativa Nipponbare reference genome using next generation sequence and optical map data.</title>
        <authorList>
            <person name="Kawahara Y."/>
            <person name="de la Bastide M."/>
            <person name="Hamilton J.P."/>
            <person name="Kanamori H."/>
            <person name="McCombie W.R."/>
            <person name="Ouyang S."/>
            <person name="Schwartz D.C."/>
            <person name="Tanaka T."/>
            <person name="Wu J."/>
            <person name="Zhou S."/>
            <person name="Childs K.L."/>
            <person name="Davidson R.M."/>
            <person name="Lin H."/>
            <person name="Quesada-Ocampo L."/>
            <person name="Vaillancourt B."/>
            <person name="Sakai H."/>
            <person name="Lee S.S."/>
            <person name="Kim J."/>
            <person name="Numa H."/>
            <person name="Itoh T."/>
            <person name="Buell C.R."/>
            <person name="Matsumoto T."/>
        </authorList>
    </citation>
    <scope>NUCLEOTIDE SEQUENCE [LARGE SCALE GENOMIC DNA]</scope>
    <source>
        <strain evidence="2">cv. Nipponbare</strain>
    </source>
</reference>
<evidence type="ECO:0000313" key="1">
    <source>
        <dbReference type="EMBL" id="BAT16029.1"/>
    </source>
</evidence>
<protein>
    <submittedName>
        <fullName evidence="1">Os12g0165832 protein</fullName>
    </submittedName>
</protein>
<proteinExistence type="predicted"/>
<reference evidence="2" key="1">
    <citation type="journal article" date="2005" name="Nature">
        <title>The map-based sequence of the rice genome.</title>
        <authorList>
            <consortium name="International rice genome sequencing project (IRGSP)"/>
            <person name="Matsumoto T."/>
            <person name="Wu J."/>
            <person name="Kanamori H."/>
            <person name="Katayose Y."/>
            <person name="Fujisawa M."/>
            <person name="Namiki N."/>
            <person name="Mizuno H."/>
            <person name="Yamamoto K."/>
            <person name="Antonio B.A."/>
            <person name="Baba T."/>
            <person name="Sakata K."/>
            <person name="Nagamura Y."/>
            <person name="Aoki H."/>
            <person name="Arikawa K."/>
            <person name="Arita K."/>
            <person name="Bito T."/>
            <person name="Chiden Y."/>
            <person name="Fujitsuka N."/>
            <person name="Fukunaka R."/>
            <person name="Hamada M."/>
            <person name="Harada C."/>
            <person name="Hayashi A."/>
            <person name="Hijishita S."/>
            <person name="Honda M."/>
            <person name="Hosokawa S."/>
            <person name="Ichikawa Y."/>
            <person name="Idonuma A."/>
            <person name="Iijima M."/>
            <person name="Ikeda M."/>
            <person name="Ikeno M."/>
            <person name="Ito K."/>
            <person name="Ito S."/>
            <person name="Ito T."/>
            <person name="Ito Y."/>
            <person name="Ito Y."/>
            <person name="Iwabuchi A."/>
            <person name="Kamiya K."/>
            <person name="Karasawa W."/>
            <person name="Kurita K."/>
            <person name="Katagiri S."/>
            <person name="Kikuta A."/>
            <person name="Kobayashi H."/>
            <person name="Kobayashi N."/>
            <person name="Machita K."/>
            <person name="Maehara T."/>
            <person name="Masukawa M."/>
            <person name="Mizubayashi T."/>
            <person name="Mukai Y."/>
            <person name="Nagasaki H."/>
            <person name="Nagata Y."/>
            <person name="Naito S."/>
            <person name="Nakashima M."/>
            <person name="Nakama Y."/>
            <person name="Nakamichi Y."/>
            <person name="Nakamura M."/>
            <person name="Meguro A."/>
            <person name="Negishi M."/>
            <person name="Ohta I."/>
            <person name="Ohta T."/>
            <person name="Okamoto M."/>
            <person name="Ono N."/>
            <person name="Saji S."/>
            <person name="Sakaguchi M."/>
            <person name="Sakai K."/>
            <person name="Shibata M."/>
            <person name="Shimokawa T."/>
            <person name="Song J."/>
            <person name="Takazaki Y."/>
            <person name="Terasawa K."/>
            <person name="Tsugane M."/>
            <person name="Tsuji K."/>
            <person name="Ueda S."/>
            <person name="Waki K."/>
            <person name="Yamagata H."/>
            <person name="Yamamoto M."/>
            <person name="Yamamoto S."/>
            <person name="Yamane H."/>
            <person name="Yoshiki S."/>
            <person name="Yoshihara R."/>
            <person name="Yukawa K."/>
            <person name="Zhong H."/>
            <person name="Yano M."/>
            <person name="Yuan Q."/>
            <person name="Ouyang S."/>
            <person name="Liu J."/>
            <person name="Jones K.M."/>
            <person name="Gansberger K."/>
            <person name="Moffat K."/>
            <person name="Hill J."/>
            <person name="Bera J."/>
            <person name="Fadrosh D."/>
            <person name="Jin S."/>
            <person name="Johri S."/>
            <person name="Kim M."/>
            <person name="Overton L."/>
            <person name="Reardon M."/>
            <person name="Tsitrin T."/>
            <person name="Vuong H."/>
            <person name="Weaver B."/>
            <person name="Ciecko A."/>
            <person name="Tallon L."/>
            <person name="Jackson J."/>
            <person name="Pai G."/>
            <person name="Aken S.V."/>
            <person name="Utterback T."/>
            <person name="Reidmuller S."/>
            <person name="Feldblyum T."/>
            <person name="Hsiao J."/>
            <person name="Zismann V."/>
            <person name="Iobst S."/>
            <person name="de Vazeille A.R."/>
            <person name="Buell C.R."/>
            <person name="Ying K."/>
            <person name="Li Y."/>
            <person name="Lu T."/>
            <person name="Huang Y."/>
            <person name="Zhao Q."/>
            <person name="Feng Q."/>
            <person name="Zhang L."/>
            <person name="Zhu J."/>
            <person name="Weng Q."/>
            <person name="Mu J."/>
            <person name="Lu Y."/>
            <person name="Fan D."/>
            <person name="Liu Y."/>
            <person name="Guan J."/>
            <person name="Zhang Y."/>
            <person name="Yu S."/>
            <person name="Liu X."/>
            <person name="Zhang Y."/>
            <person name="Hong G."/>
            <person name="Han B."/>
            <person name="Choisne N."/>
            <person name="Demange N."/>
            <person name="Orjeda G."/>
            <person name="Samain S."/>
            <person name="Cattolico L."/>
            <person name="Pelletier E."/>
            <person name="Couloux A."/>
            <person name="Segurens B."/>
            <person name="Wincker P."/>
            <person name="D'Hont A."/>
            <person name="Scarpelli C."/>
            <person name="Weissenbach J."/>
            <person name="Salanoubat M."/>
            <person name="Quetier F."/>
            <person name="Yu Y."/>
            <person name="Kim H.R."/>
            <person name="Rambo T."/>
            <person name="Currie J."/>
            <person name="Collura K."/>
            <person name="Luo M."/>
            <person name="Yang T."/>
            <person name="Ammiraju J.S.S."/>
            <person name="Engler F."/>
            <person name="Soderlund C."/>
            <person name="Wing R.A."/>
            <person name="Palmer L.E."/>
            <person name="de la Bastide M."/>
            <person name="Spiegel L."/>
            <person name="Nascimento L."/>
            <person name="Zutavern T."/>
            <person name="O'Shaughnessy A."/>
            <person name="Dike S."/>
            <person name="Dedhia N."/>
            <person name="Preston R."/>
            <person name="Balija V."/>
            <person name="McCombie W.R."/>
            <person name="Chow T."/>
            <person name="Chen H."/>
            <person name="Chung M."/>
            <person name="Chen C."/>
            <person name="Shaw J."/>
            <person name="Wu H."/>
            <person name="Hsiao K."/>
            <person name="Chao Y."/>
            <person name="Chu M."/>
            <person name="Cheng C."/>
            <person name="Hour A."/>
            <person name="Lee P."/>
            <person name="Lin S."/>
            <person name="Lin Y."/>
            <person name="Liou J."/>
            <person name="Liu S."/>
            <person name="Hsing Y."/>
            <person name="Raghuvanshi S."/>
            <person name="Mohanty A."/>
            <person name="Bharti A.K."/>
            <person name="Gaur A."/>
            <person name="Gupta V."/>
            <person name="Kumar D."/>
            <person name="Ravi V."/>
            <person name="Vij S."/>
            <person name="Kapur A."/>
            <person name="Khurana P."/>
            <person name="Khurana P."/>
            <person name="Khurana J.P."/>
            <person name="Tyagi A.K."/>
            <person name="Gaikwad K."/>
            <person name="Singh A."/>
            <person name="Dalal V."/>
            <person name="Srivastava S."/>
            <person name="Dixit A."/>
            <person name="Pal A.K."/>
            <person name="Ghazi I.A."/>
            <person name="Yadav M."/>
            <person name="Pandit A."/>
            <person name="Bhargava A."/>
            <person name="Sureshbabu K."/>
            <person name="Batra K."/>
            <person name="Sharma T.R."/>
            <person name="Mohapatra T."/>
            <person name="Singh N.K."/>
            <person name="Messing J."/>
            <person name="Nelson A.B."/>
            <person name="Fuks G."/>
            <person name="Kavchok S."/>
            <person name="Keizer G."/>
            <person name="Linton E."/>
            <person name="Llaca V."/>
            <person name="Song R."/>
            <person name="Tanyolac B."/>
            <person name="Young S."/>
            <person name="Ho-Il K."/>
            <person name="Hahn J.H."/>
            <person name="Sangsakoo G."/>
            <person name="Vanavichit A."/>
            <person name="de Mattos Luiz.A.T."/>
            <person name="Zimmer P.D."/>
            <person name="Malone G."/>
            <person name="Dellagostin O."/>
            <person name="de Oliveira A.C."/>
            <person name="Bevan M."/>
            <person name="Bancroft I."/>
            <person name="Minx P."/>
            <person name="Cordum H."/>
            <person name="Wilson R."/>
            <person name="Cheng Z."/>
            <person name="Jin W."/>
            <person name="Jiang J."/>
            <person name="Leong S.A."/>
            <person name="Iwama H."/>
            <person name="Gojobori T."/>
            <person name="Itoh T."/>
            <person name="Niimura Y."/>
            <person name="Fujii Y."/>
            <person name="Habara T."/>
            <person name="Sakai H."/>
            <person name="Sato Y."/>
            <person name="Wilson G."/>
            <person name="Kumar K."/>
            <person name="McCouch S."/>
            <person name="Juretic N."/>
            <person name="Hoen D."/>
            <person name="Wright S."/>
            <person name="Bruskiewich R."/>
            <person name="Bureau T."/>
            <person name="Miyao A."/>
            <person name="Hirochika H."/>
            <person name="Nishikawa T."/>
            <person name="Kadowaki K."/>
            <person name="Sugiura M."/>
            <person name="Burr B."/>
            <person name="Sasaki T."/>
        </authorList>
    </citation>
    <scope>NUCLEOTIDE SEQUENCE [LARGE SCALE GENOMIC DNA]</scope>
    <source>
        <strain evidence="2">cv. Nipponbare</strain>
    </source>
</reference>
<dbReference type="EMBL" id="AP014968">
    <property type="protein sequence ID" value="BAT16029.1"/>
    <property type="molecule type" value="Genomic_DNA"/>
</dbReference>
<dbReference type="AlphaFoldDB" id="A0A0P0Y7F5"/>
<evidence type="ECO:0000313" key="2">
    <source>
        <dbReference type="Proteomes" id="UP000059680"/>
    </source>
</evidence>
<gene>
    <name evidence="1" type="ordered locus">Os12g0165832</name>
    <name evidence="1" type="ORF">OSNPB_120165832</name>
</gene>
<keyword evidence="2" id="KW-1185">Reference proteome</keyword>
<sequence>MKRALPHPLHIVDSWSCVVPLPWLVVAVKEREKRKETLDGDEELMHVMIPCTPHIAMGFLSSSDRLLTSSRFNLSLSGATSFEEETRQSILLCAAEA</sequence>
<reference evidence="1 2" key="2">
    <citation type="journal article" date="2013" name="Plant Cell Physiol.">
        <title>Rice Annotation Project Database (RAP-DB): an integrative and interactive database for rice genomics.</title>
        <authorList>
            <person name="Sakai H."/>
            <person name="Lee S.S."/>
            <person name="Tanaka T."/>
            <person name="Numa H."/>
            <person name="Kim J."/>
            <person name="Kawahara Y."/>
            <person name="Wakimoto H."/>
            <person name="Yang C.C."/>
            <person name="Iwamoto M."/>
            <person name="Abe T."/>
            <person name="Yamada Y."/>
            <person name="Muto A."/>
            <person name="Inokuchi H."/>
            <person name="Ikemura T."/>
            <person name="Matsumoto T."/>
            <person name="Sasaki T."/>
            <person name="Itoh T."/>
        </authorList>
    </citation>
    <scope>NUCLEOTIDE SEQUENCE [LARGE SCALE GENOMIC DNA]</scope>
    <source>
        <strain evidence="2">cv. Nipponbare</strain>
    </source>
</reference>
<organism evidence="1 2">
    <name type="scientific">Oryza sativa subsp. japonica</name>
    <name type="common">Rice</name>
    <dbReference type="NCBI Taxonomy" id="39947"/>
    <lineage>
        <taxon>Eukaryota</taxon>
        <taxon>Viridiplantae</taxon>
        <taxon>Streptophyta</taxon>
        <taxon>Embryophyta</taxon>
        <taxon>Tracheophyta</taxon>
        <taxon>Spermatophyta</taxon>
        <taxon>Magnoliopsida</taxon>
        <taxon>Liliopsida</taxon>
        <taxon>Poales</taxon>
        <taxon>Poaceae</taxon>
        <taxon>BOP clade</taxon>
        <taxon>Oryzoideae</taxon>
        <taxon>Oryzeae</taxon>
        <taxon>Oryzinae</taxon>
        <taxon>Oryza</taxon>
        <taxon>Oryza sativa</taxon>
    </lineage>
</organism>
<name>A0A0P0Y7F5_ORYSJ</name>
<dbReference type="InParanoid" id="A0A0P0Y7F5"/>